<dbReference type="AlphaFoldDB" id="A0A0G1A7F8"/>
<organism evidence="1 2">
    <name type="scientific">Candidatus Magasanikbacteria bacterium GW2011_GWA2_42_32</name>
    <dbReference type="NCBI Taxonomy" id="1619039"/>
    <lineage>
        <taxon>Bacteria</taxon>
        <taxon>Candidatus Magasanikiibacteriota</taxon>
    </lineage>
</organism>
<dbReference type="InterPro" id="IPR036583">
    <property type="entry name" value="23S_rRNA_IVS_sf"/>
</dbReference>
<proteinExistence type="predicted"/>
<name>A0A0G1A7F8_9BACT</name>
<sequence length="89" mass="10546">MTRYTIGARIDNLFTDLIEIILNAGYTKGKEKLPLLEKFSRKFDVLKYFLKLLWEIKALNNTKYITLSDKLDQIGKKLGKWLQFFTLQK</sequence>
<evidence type="ECO:0000313" key="1">
    <source>
        <dbReference type="EMBL" id="KKS56884.1"/>
    </source>
</evidence>
<comment type="caution">
    <text evidence="1">The sequence shown here is derived from an EMBL/GenBank/DDBJ whole genome shotgun (WGS) entry which is preliminary data.</text>
</comment>
<dbReference type="EMBL" id="LCDO01000005">
    <property type="protein sequence ID" value="KKS56884.1"/>
    <property type="molecule type" value="Genomic_DNA"/>
</dbReference>
<protein>
    <recommendedName>
        <fullName evidence="3">S23 ribosomal protein</fullName>
    </recommendedName>
</protein>
<reference evidence="1 2" key="1">
    <citation type="journal article" date="2015" name="Nature">
        <title>rRNA introns, odd ribosomes, and small enigmatic genomes across a large radiation of phyla.</title>
        <authorList>
            <person name="Brown C.T."/>
            <person name="Hug L.A."/>
            <person name="Thomas B.C."/>
            <person name="Sharon I."/>
            <person name="Castelle C.J."/>
            <person name="Singh A."/>
            <person name="Wilkins M.J."/>
            <person name="Williams K.H."/>
            <person name="Banfield J.F."/>
        </authorList>
    </citation>
    <scope>NUCLEOTIDE SEQUENCE [LARGE SCALE GENOMIC DNA]</scope>
</reference>
<evidence type="ECO:0008006" key="3">
    <source>
        <dbReference type="Google" id="ProtNLM"/>
    </source>
</evidence>
<evidence type="ECO:0000313" key="2">
    <source>
        <dbReference type="Proteomes" id="UP000034837"/>
    </source>
</evidence>
<accession>A0A0G1A7F8</accession>
<gene>
    <name evidence="1" type="ORF">UV20_C0005G0049</name>
</gene>
<dbReference type="Proteomes" id="UP000034837">
    <property type="component" value="Unassembled WGS sequence"/>
</dbReference>
<dbReference type="CDD" id="cd16376">
    <property type="entry name" value="Avd_like"/>
    <property type="match status" value="1"/>
</dbReference>
<dbReference type="Gene3D" id="1.20.1440.60">
    <property type="entry name" value="23S rRNA-intervening sequence"/>
    <property type="match status" value="1"/>
</dbReference>
<dbReference type="InterPro" id="IPR055360">
    <property type="entry name" value="bAvd"/>
</dbReference>